<dbReference type="InterPro" id="IPR036691">
    <property type="entry name" value="Endo/exonu/phosph_ase_sf"/>
</dbReference>
<dbReference type="RefSeq" id="WP_345101111.1">
    <property type="nucleotide sequence ID" value="NZ_BAABCV010000002.1"/>
</dbReference>
<evidence type="ECO:0000256" key="1">
    <source>
        <dbReference type="SAM" id="SignalP"/>
    </source>
</evidence>
<dbReference type="CDD" id="cd09083">
    <property type="entry name" value="EEP-1"/>
    <property type="match status" value="1"/>
</dbReference>
<evidence type="ECO:0000259" key="2">
    <source>
        <dbReference type="Pfam" id="PF03372"/>
    </source>
</evidence>
<evidence type="ECO:0000313" key="4">
    <source>
        <dbReference type="Proteomes" id="UP001500841"/>
    </source>
</evidence>
<keyword evidence="3" id="KW-0378">Hydrolase</keyword>
<keyword evidence="3" id="KW-0255">Endonuclease</keyword>
<organism evidence="3 4">
    <name type="scientific">Mucilaginibacter panaciglaebae</name>
    <dbReference type="NCBI Taxonomy" id="502331"/>
    <lineage>
        <taxon>Bacteria</taxon>
        <taxon>Pseudomonadati</taxon>
        <taxon>Bacteroidota</taxon>
        <taxon>Sphingobacteriia</taxon>
        <taxon>Sphingobacteriales</taxon>
        <taxon>Sphingobacteriaceae</taxon>
        <taxon>Mucilaginibacter</taxon>
    </lineage>
</organism>
<reference evidence="4" key="1">
    <citation type="journal article" date="2019" name="Int. J. Syst. Evol. Microbiol.">
        <title>The Global Catalogue of Microorganisms (GCM) 10K type strain sequencing project: providing services to taxonomists for standard genome sequencing and annotation.</title>
        <authorList>
            <consortium name="The Broad Institute Genomics Platform"/>
            <consortium name="The Broad Institute Genome Sequencing Center for Infectious Disease"/>
            <person name="Wu L."/>
            <person name="Ma J."/>
        </authorList>
    </citation>
    <scope>NUCLEOTIDE SEQUENCE [LARGE SCALE GENOMIC DNA]</scope>
    <source>
        <strain evidence="4">JCM 17085</strain>
    </source>
</reference>
<dbReference type="GO" id="GO:0004519">
    <property type="term" value="F:endonuclease activity"/>
    <property type="evidence" value="ECO:0007669"/>
    <property type="project" value="UniProtKB-KW"/>
</dbReference>
<gene>
    <name evidence="3" type="ORF">GCM10022392_07500</name>
</gene>
<dbReference type="PANTHER" id="PTHR12121:SF36">
    <property type="entry name" value="ENDONUCLEASE_EXONUCLEASE_PHOSPHATASE DOMAIN-CONTAINING PROTEIN"/>
    <property type="match status" value="1"/>
</dbReference>
<dbReference type="EMBL" id="BAABCV010000002">
    <property type="protein sequence ID" value="GAA4088764.1"/>
    <property type="molecule type" value="Genomic_DNA"/>
</dbReference>
<dbReference type="InterPro" id="IPR005135">
    <property type="entry name" value="Endo/exonuclease/phosphatase"/>
</dbReference>
<keyword evidence="4" id="KW-1185">Reference proteome</keyword>
<keyword evidence="3" id="KW-0540">Nuclease</keyword>
<protein>
    <submittedName>
        <fullName evidence="3">Endonuclease/exonuclease/phosphatase family protein</fullName>
    </submittedName>
</protein>
<dbReference type="Pfam" id="PF03372">
    <property type="entry name" value="Exo_endo_phos"/>
    <property type="match status" value="1"/>
</dbReference>
<feature type="chain" id="PRO_5047280656" evidence="1">
    <location>
        <begin position="21"/>
        <end position="280"/>
    </location>
</feature>
<feature type="domain" description="Endonuclease/exonuclease/phosphatase" evidence="2">
    <location>
        <begin position="28"/>
        <end position="271"/>
    </location>
</feature>
<sequence length="280" mass="31897">MKKFLYSALACLFLSAAAFSQHQLNIGTYNLRNDNKQDSLKGNGWGDRYPVICKIVQFNDLDIFGTQEGKHNMLENMVDSLPGYKYIGIGRDDGKTKGEYSAIFYKTTRFKILKQGNFWLSTITDRPNKGWDAVLPRICTWAQFQDIKTGFKFYFFNLHMDHVGVVARKESAHLVLKKIKEMAANAATIFTGDFNVDQHNESYKEVLSTGVLQDCYNLAPIKLATNGSFNAFNLNTKTDSRIDHIFVTKQFDVKRYAILTNSYNGKAPSDHYPVVAIMNY</sequence>
<feature type="signal peptide" evidence="1">
    <location>
        <begin position="1"/>
        <end position="20"/>
    </location>
</feature>
<dbReference type="SUPFAM" id="SSF56219">
    <property type="entry name" value="DNase I-like"/>
    <property type="match status" value="1"/>
</dbReference>
<comment type="caution">
    <text evidence="3">The sequence shown here is derived from an EMBL/GenBank/DDBJ whole genome shotgun (WGS) entry which is preliminary data.</text>
</comment>
<keyword evidence="1" id="KW-0732">Signal</keyword>
<dbReference type="InterPro" id="IPR050410">
    <property type="entry name" value="CCR4/nocturin_mRNA_transcr"/>
</dbReference>
<dbReference type="Proteomes" id="UP001500841">
    <property type="component" value="Unassembled WGS sequence"/>
</dbReference>
<name>A0ABP7WHH7_9SPHI</name>
<dbReference type="Gene3D" id="3.60.10.10">
    <property type="entry name" value="Endonuclease/exonuclease/phosphatase"/>
    <property type="match status" value="1"/>
</dbReference>
<dbReference type="PANTHER" id="PTHR12121">
    <property type="entry name" value="CARBON CATABOLITE REPRESSOR PROTEIN 4"/>
    <property type="match status" value="1"/>
</dbReference>
<proteinExistence type="predicted"/>
<evidence type="ECO:0000313" key="3">
    <source>
        <dbReference type="EMBL" id="GAA4088764.1"/>
    </source>
</evidence>
<accession>A0ABP7WHH7</accession>